<dbReference type="GO" id="GO:0008344">
    <property type="term" value="P:adult locomotory behavior"/>
    <property type="evidence" value="ECO:0007669"/>
    <property type="project" value="TreeGrafter"/>
</dbReference>
<dbReference type="PROSITE" id="PS50097">
    <property type="entry name" value="BTB"/>
    <property type="match status" value="1"/>
</dbReference>
<dbReference type="Gene3D" id="3.30.710.10">
    <property type="entry name" value="Potassium Channel Kv1.1, Chain A"/>
    <property type="match status" value="1"/>
</dbReference>
<dbReference type="Gene3D" id="1.25.40.420">
    <property type="match status" value="1"/>
</dbReference>
<name>A0A915E2Z0_9BILA</name>
<dbReference type="WBParaSite" id="jg26400">
    <property type="protein sequence ID" value="jg26400"/>
    <property type="gene ID" value="jg26400"/>
</dbReference>
<protein>
    <submittedName>
        <fullName evidence="3">BTB domain-containing protein</fullName>
    </submittedName>
</protein>
<dbReference type="PANTHER" id="PTHR46306:SF1">
    <property type="entry name" value="BTB_POZ DOMAIN-CONTAINING PROTEIN 9"/>
    <property type="match status" value="1"/>
</dbReference>
<dbReference type="SUPFAM" id="SSF54695">
    <property type="entry name" value="POZ domain"/>
    <property type="match status" value="1"/>
</dbReference>
<reference evidence="3" key="1">
    <citation type="submission" date="2022-11" db="UniProtKB">
        <authorList>
            <consortium name="WormBaseParasite"/>
        </authorList>
    </citation>
    <scope>IDENTIFICATION</scope>
</reference>
<sequence length="296" mass="34209">MRPEFSSRYSRAGRFGDDVNLQKSISEEQIVTKRADALKEKSSFIKRTKTLIDDISKLHDNNDMSDVVLIAEGERFPAHKLLLSIRSNYFKAMFCTGLRESTEKGVTLMDTPAKPFSLLLQYVYTGQMQLQTADYQQTLEVFALAHKYEFPVLQEQIVEHLQAILDVDNICGIYSSAELFSSQHLLDSCISFLKRFKYGISSKHFLNFSLNVLKVIVEKVDWSGREEVMIENFKRWIIANIEQASVWYFQMFSWRIEKVRPIIESKQLELVQIGQNLHLVKTYGVILKQDSNAASK</sequence>
<dbReference type="Pfam" id="PF00651">
    <property type="entry name" value="BTB"/>
    <property type="match status" value="1"/>
</dbReference>
<dbReference type="GO" id="GO:0048512">
    <property type="term" value="P:circadian behavior"/>
    <property type="evidence" value="ECO:0007669"/>
    <property type="project" value="TreeGrafter"/>
</dbReference>
<dbReference type="GO" id="GO:0050804">
    <property type="term" value="P:modulation of chemical synaptic transmission"/>
    <property type="evidence" value="ECO:0007669"/>
    <property type="project" value="TreeGrafter"/>
</dbReference>
<feature type="domain" description="BTB" evidence="1">
    <location>
        <begin position="65"/>
        <end position="132"/>
    </location>
</feature>
<dbReference type="PANTHER" id="PTHR46306">
    <property type="entry name" value="BTB/POZ DOMAIN-CONTAINING PROTEIN 9"/>
    <property type="match status" value="1"/>
</dbReference>
<keyword evidence="2" id="KW-1185">Reference proteome</keyword>
<dbReference type="AlphaFoldDB" id="A0A915E2Z0"/>
<dbReference type="GO" id="GO:0005737">
    <property type="term" value="C:cytoplasm"/>
    <property type="evidence" value="ECO:0007669"/>
    <property type="project" value="TreeGrafter"/>
</dbReference>
<dbReference type="InterPro" id="IPR052407">
    <property type="entry name" value="BTB_POZ_domain_cont_9"/>
</dbReference>
<dbReference type="SMART" id="SM00225">
    <property type="entry name" value="BTB"/>
    <property type="match status" value="1"/>
</dbReference>
<dbReference type="InterPro" id="IPR011333">
    <property type="entry name" value="SKP1/BTB/POZ_sf"/>
</dbReference>
<dbReference type="InterPro" id="IPR000210">
    <property type="entry name" value="BTB/POZ_dom"/>
</dbReference>
<dbReference type="Proteomes" id="UP000887574">
    <property type="component" value="Unplaced"/>
</dbReference>
<evidence type="ECO:0000313" key="3">
    <source>
        <dbReference type="WBParaSite" id="jg26400"/>
    </source>
</evidence>
<evidence type="ECO:0000313" key="2">
    <source>
        <dbReference type="Proteomes" id="UP000887574"/>
    </source>
</evidence>
<evidence type="ECO:0000259" key="1">
    <source>
        <dbReference type="PROSITE" id="PS50097"/>
    </source>
</evidence>
<accession>A0A915E2Z0</accession>
<dbReference type="CDD" id="cd14733">
    <property type="entry name" value="BACK"/>
    <property type="match status" value="1"/>
</dbReference>
<proteinExistence type="predicted"/>
<organism evidence="2 3">
    <name type="scientific">Ditylenchus dipsaci</name>
    <dbReference type="NCBI Taxonomy" id="166011"/>
    <lineage>
        <taxon>Eukaryota</taxon>
        <taxon>Metazoa</taxon>
        <taxon>Ecdysozoa</taxon>
        <taxon>Nematoda</taxon>
        <taxon>Chromadorea</taxon>
        <taxon>Rhabditida</taxon>
        <taxon>Tylenchina</taxon>
        <taxon>Tylenchomorpha</taxon>
        <taxon>Sphaerularioidea</taxon>
        <taxon>Anguinidae</taxon>
        <taxon>Anguininae</taxon>
        <taxon>Ditylenchus</taxon>
    </lineage>
</organism>